<dbReference type="GO" id="GO:0008081">
    <property type="term" value="F:phosphoric diester hydrolase activity"/>
    <property type="evidence" value="ECO:0007669"/>
    <property type="project" value="InterPro"/>
</dbReference>
<dbReference type="PANTHER" id="PTHR46211">
    <property type="entry name" value="GLYCEROPHOSPHORYL DIESTER PHOSPHODIESTERASE"/>
    <property type="match status" value="1"/>
</dbReference>
<dbReference type="PANTHER" id="PTHR46211:SF14">
    <property type="entry name" value="GLYCEROPHOSPHODIESTER PHOSPHODIESTERASE"/>
    <property type="match status" value="1"/>
</dbReference>
<reference evidence="2" key="1">
    <citation type="journal article" date="2014" name="Int. J. Syst. Evol. Microbiol.">
        <title>Complete genome sequence of Corynebacterium casei LMG S-19264T (=DSM 44701T), isolated from a smear-ripened cheese.</title>
        <authorList>
            <consortium name="US DOE Joint Genome Institute (JGI-PGF)"/>
            <person name="Walter F."/>
            <person name="Albersmeier A."/>
            <person name="Kalinowski J."/>
            <person name="Ruckert C."/>
        </authorList>
    </citation>
    <scope>NUCLEOTIDE SEQUENCE</scope>
    <source>
        <strain evidence="2">CGMCC 1.15371</strain>
    </source>
</reference>
<evidence type="ECO:0000313" key="3">
    <source>
        <dbReference type="Proteomes" id="UP000628775"/>
    </source>
</evidence>
<protein>
    <submittedName>
        <fullName evidence="2">Glycerophosphoryl diester phosphodiesterase</fullName>
    </submittedName>
</protein>
<dbReference type="RefSeq" id="WP_188695292.1">
    <property type="nucleotide sequence ID" value="NZ_BMIR01000014.1"/>
</dbReference>
<gene>
    <name evidence="2" type="primary">glpQ</name>
    <name evidence="2" type="ORF">GCM10011391_27790</name>
</gene>
<dbReference type="EMBL" id="BMIR01000014">
    <property type="protein sequence ID" value="GGE47433.1"/>
    <property type="molecule type" value="Genomic_DNA"/>
</dbReference>
<sequence length="241" mass="27599">MKIQALAHRGYPVKYPENTLASYRAAYELGFSHLEIDVHLSKDGIPVLMHDTKINRTTNGQGYIKDFTLKELKCLDAGEEETIPTLKEALEFAKGRMFVSIELKQQGDLYPGLEEKALQVIQEMDMLDQVYVNSFDHYAVMRMRQLSDDIDLGIIQHGASPAVLPFMKKIRAHYLSLRVEYLTGGYVEACHEAGARIVVWPVDTEEQFLKVLQHPSVLSTTNQLERFKSLYEQYVIQKEES</sequence>
<accession>A0A8J3DYJ1</accession>
<comment type="caution">
    <text evidence="2">The sequence shown here is derived from an EMBL/GenBank/DDBJ whole genome shotgun (WGS) entry which is preliminary data.</text>
</comment>
<dbReference type="Gene3D" id="3.20.20.190">
    <property type="entry name" value="Phosphatidylinositol (PI) phosphodiesterase"/>
    <property type="match status" value="1"/>
</dbReference>
<organism evidence="2 3">
    <name type="scientific">Pullulanibacillus camelliae</name>
    <dbReference type="NCBI Taxonomy" id="1707096"/>
    <lineage>
        <taxon>Bacteria</taxon>
        <taxon>Bacillati</taxon>
        <taxon>Bacillota</taxon>
        <taxon>Bacilli</taxon>
        <taxon>Bacillales</taxon>
        <taxon>Sporolactobacillaceae</taxon>
        <taxon>Pullulanibacillus</taxon>
    </lineage>
</organism>
<dbReference type="Pfam" id="PF03009">
    <property type="entry name" value="GDPD"/>
    <property type="match status" value="1"/>
</dbReference>
<name>A0A8J3DYJ1_9BACL</name>
<proteinExistence type="predicted"/>
<dbReference type="PROSITE" id="PS51704">
    <property type="entry name" value="GP_PDE"/>
    <property type="match status" value="1"/>
</dbReference>
<dbReference type="InterPro" id="IPR030395">
    <property type="entry name" value="GP_PDE_dom"/>
</dbReference>
<dbReference type="InterPro" id="IPR017946">
    <property type="entry name" value="PLC-like_Pdiesterase_TIM-brl"/>
</dbReference>
<dbReference type="SUPFAM" id="SSF51695">
    <property type="entry name" value="PLC-like phosphodiesterases"/>
    <property type="match status" value="1"/>
</dbReference>
<dbReference type="AlphaFoldDB" id="A0A8J3DYJ1"/>
<reference evidence="2" key="2">
    <citation type="submission" date="2020-09" db="EMBL/GenBank/DDBJ databases">
        <authorList>
            <person name="Sun Q."/>
            <person name="Zhou Y."/>
        </authorList>
    </citation>
    <scope>NUCLEOTIDE SEQUENCE</scope>
    <source>
        <strain evidence="2">CGMCC 1.15371</strain>
    </source>
</reference>
<keyword evidence="3" id="KW-1185">Reference proteome</keyword>
<evidence type="ECO:0000259" key="1">
    <source>
        <dbReference type="PROSITE" id="PS51704"/>
    </source>
</evidence>
<dbReference type="Proteomes" id="UP000628775">
    <property type="component" value="Unassembled WGS sequence"/>
</dbReference>
<evidence type="ECO:0000313" key="2">
    <source>
        <dbReference type="EMBL" id="GGE47433.1"/>
    </source>
</evidence>
<feature type="domain" description="GP-PDE" evidence="1">
    <location>
        <begin position="3"/>
        <end position="231"/>
    </location>
</feature>
<dbReference type="GO" id="GO:0006629">
    <property type="term" value="P:lipid metabolic process"/>
    <property type="evidence" value="ECO:0007669"/>
    <property type="project" value="InterPro"/>
</dbReference>